<dbReference type="EMBL" id="JAFMPP010000002">
    <property type="protein sequence ID" value="MBO0661570.1"/>
    <property type="molecule type" value="Genomic_DNA"/>
</dbReference>
<dbReference type="AlphaFoldDB" id="A0A939FWQ5"/>
<keyword evidence="3" id="KW-1185">Reference proteome</keyword>
<dbReference type="GO" id="GO:0005886">
    <property type="term" value="C:plasma membrane"/>
    <property type="evidence" value="ECO:0007669"/>
    <property type="project" value="TreeGrafter"/>
</dbReference>
<dbReference type="InterPro" id="IPR007844">
    <property type="entry name" value="AsmA"/>
</dbReference>
<dbReference type="Proteomes" id="UP000664122">
    <property type="component" value="Unassembled WGS sequence"/>
</dbReference>
<gene>
    <name evidence="2" type="ORF">J1C48_03180</name>
</gene>
<dbReference type="Pfam" id="PF05170">
    <property type="entry name" value="AsmA"/>
    <property type="match status" value="1"/>
</dbReference>
<accession>A0A939FWQ5</accession>
<organism evidence="2 3">
    <name type="scientific">Jiella flava</name>
    <dbReference type="NCBI Taxonomy" id="2816857"/>
    <lineage>
        <taxon>Bacteria</taxon>
        <taxon>Pseudomonadati</taxon>
        <taxon>Pseudomonadota</taxon>
        <taxon>Alphaproteobacteria</taxon>
        <taxon>Hyphomicrobiales</taxon>
        <taxon>Aurantimonadaceae</taxon>
        <taxon>Jiella</taxon>
    </lineage>
</organism>
<comment type="caution">
    <text evidence="2">The sequence shown here is derived from an EMBL/GenBank/DDBJ whole genome shotgun (WGS) entry which is preliminary data.</text>
</comment>
<sequence>MTTASGSRPARRKWLALALAASLAAIIAVVAVLPGLALGSDQARTLVIERLEQLTGRHVSVDGRIDFSILPRARLSLEHVRLGSTNGIDIDRLVANFSLLDVFAGKGEISRLVLVRPEWQSAPPIDDAVAAAAKANAASGLMATGTGEGLMTGLHRLMSRLQGVRAIEIRDGLFRPSEPGFEGSRGISNANVTIKQSTSGDSLSLSGSFVWNGQPTTVDLGIDSSKPLRDGGSGNVDLSLDSPALTASFKGTAEFDRLRDAQGKLSIAGPSFTRGIEWLFSPDLRVPEIGAVALSGDLMLRGKNAELRNANLSIAGSQGHGAMEARIDDGIPVVGGTLAFDSLNITPVARSIAPFPRNAFDFERPLDVDFAKAMRMEIRLSASDLQLGTVPFKDVAAVISADGGIAKLEVGDATIFGGRGQATLTVDGRPATPGVEGWFSASNIDMGHLFTGLSIKSIGMSGTSSITAKLSAPAKNWRTILAGLKISAKLATTNGTLSGFDPRVFARPGARPLAAGSGDGMIPFSVLNATVDLQGSTLTFQPITIRNDAGSLSASGDYHARTNTIDLNGNFVAAAPATASADPATPAIPQKTIAFDMKGNWPNPSVTTKAASPI</sequence>
<dbReference type="PANTHER" id="PTHR30441:SF4">
    <property type="entry name" value="PROTEIN ASMA"/>
    <property type="match status" value="1"/>
</dbReference>
<reference evidence="2" key="1">
    <citation type="submission" date="2021-03" db="EMBL/GenBank/DDBJ databases">
        <title>Whole genome sequence of Jiella sp. CQZ9-1.</title>
        <authorList>
            <person name="Tuo L."/>
        </authorList>
    </citation>
    <scope>NUCLEOTIDE SEQUENCE</scope>
    <source>
        <strain evidence="2">CQZ9-1</strain>
    </source>
</reference>
<dbReference type="InterPro" id="IPR052894">
    <property type="entry name" value="AsmA-related"/>
</dbReference>
<dbReference type="RefSeq" id="WP_207256239.1">
    <property type="nucleotide sequence ID" value="NZ_JAFMPP010000002.1"/>
</dbReference>
<feature type="domain" description="AsmA" evidence="1">
    <location>
        <begin position="368"/>
        <end position="535"/>
    </location>
</feature>
<evidence type="ECO:0000313" key="2">
    <source>
        <dbReference type="EMBL" id="MBO0661570.1"/>
    </source>
</evidence>
<evidence type="ECO:0000313" key="3">
    <source>
        <dbReference type="Proteomes" id="UP000664122"/>
    </source>
</evidence>
<protein>
    <submittedName>
        <fullName evidence="2">AsmA family protein</fullName>
    </submittedName>
</protein>
<dbReference type="PANTHER" id="PTHR30441">
    <property type="entry name" value="DUF748 DOMAIN-CONTAINING PROTEIN"/>
    <property type="match status" value="1"/>
</dbReference>
<proteinExistence type="predicted"/>
<name>A0A939FWQ5_9HYPH</name>
<evidence type="ECO:0000259" key="1">
    <source>
        <dbReference type="Pfam" id="PF05170"/>
    </source>
</evidence>
<dbReference type="GO" id="GO:0090313">
    <property type="term" value="P:regulation of protein targeting to membrane"/>
    <property type="evidence" value="ECO:0007669"/>
    <property type="project" value="TreeGrafter"/>
</dbReference>